<evidence type="ECO:0000256" key="1">
    <source>
        <dbReference type="SAM" id="MobiDB-lite"/>
    </source>
</evidence>
<feature type="compositionally biased region" description="Pro residues" evidence="1">
    <location>
        <begin position="257"/>
        <end position="282"/>
    </location>
</feature>
<proteinExistence type="predicted"/>
<organism evidence="3 4">
    <name type="scientific">Diutina rugosa</name>
    <name type="common">Yeast</name>
    <name type="synonym">Candida rugosa</name>
    <dbReference type="NCBI Taxonomy" id="5481"/>
    <lineage>
        <taxon>Eukaryota</taxon>
        <taxon>Fungi</taxon>
        <taxon>Dikarya</taxon>
        <taxon>Ascomycota</taxon>
        <taxon>Saccharomycotina</taxon>
        <taxon>Pichiomycetes</taxon>
        <taxon>Debaryomycetaceae</taxon>
        <taxon>Diutina</taxon>
    </lineage>
</organism>
<feature type="compositionally biased region" description="Polar residues" evidence="1">
    <location>
        <begin position="21"/>
        <end position="31"/>
    </location>
</feature>
<feature type="region of interest" description="Disordered" evidence="1">
    <location>
        <begin position="249"/>
        <end position="302"/>
    </location>
</feature>
<protein>
    <recommendedName>
        <fullName evidence="2">DUF7082 domain-containing protein</fullName>
    </recommendedName>
</protein>
<evidence type="ECO:0000313" key="3">
    <source>
        <dbReference type="EMBL" id="KAA8907044.1"/>
    </source>
</evidence>
<feature type="compositionally biased region" description="Pro residues" evidence="1">
    <location>
        <begin position="41"/>
        <end position="52"/>
    </location>
</feature>
<sequence length="556" mass="60377">MFDDIPPLDDPTHHPEPYPQNPTQVTPQSAPAANHGYFPYMMPPQEPEPVFDPPSSSYPSYSVPGAGATSFVAGGASVDDLRGASVPASASAPSLVQAPPAPQSVPSGPIPPRPPLNEDSYSSYSSIPTYPHEDGAASAPPVAAPAAVDPYYMPEYQSFSAPQVPQAYYGGAYPPSEWSQPPLSHSMPPAPPAPPHSLMAPSGFVSPSMSSQFYSGDQTTPLPTPNKQEAVDSYDHFTFDPVMGPVATINPHHHQPPMAPQAPQQVPPQAPPQAPAAVPPQAAPSRTTASAIVHTPGGPRRYRVIRGMSAGGSSTRPPKVAPGHPDMSYVLVDLQINGASPQELCYPQWSEEEKLDHRRIIRIERIQQGNKLIANFSIVGAANDHPVTLASPEPGVDVVEVSCLECSVRSSDDPESSDDEDPHIKIEGDRAYQYYITSVEVIEIVELLIGTQAKDSAERRRERGRVRSNLVPFWSKRPISSRMNEPSASAHQGNHTNLDFRVELAKRIMGYEIRKPRGFDKEVRILRWDKLVPALKRALQSYYTEIPPHEADQLYG</sequence>
<evidence type="ECO:0000313" key="4">
    <source>
        <dbReference type="Proteomes" id="UP000449547"/>
    </source>
</evidence>
<feature type="compositionally biased region" description="Low complexity" evidence="1">
    <location>
        <begin position="53"/>
        <end position="62"/>
    </location>
</feature>
<accession>A0A642UYK0</accession>
<feature type="region of interest" description="Disordered" evidence="1">
    <location>
        <begin position="81"/>
        <end position="142"/>
    </location>
</feature>
<dbReference type="GeneID" id="54779381"/>
<name>A0A642UYK0_DIURU</name>
<evidence type="ECO:0000259" key="2">
    <source>
        <dbReference type="Pfam" id="PF23305"/>
    </source>
</evidence>
<reference evidence="3 4" key="1">
    <citation type="submission" date="2019-07" db="EMBL/GenBank/DDBJ databases">
        <title>Genome assembly of two rare yeast pathogens: Diutina rugosa and Trichomonascus ciferrii.</title>
        <authorList>
            <person name="Mixao V."/>
            <person name="Saus E."/>
            <person name="Hansen A."/>
            <person name="Lass-Flor C."/>
            <person name="Gabaldon T."/>
        </authorList>
    </citation>
    <scope>NUCLEOTIDE SEQUENCE [LARGE SCALE GENOMIC DNA]</scope>
    <source>
        <strain evidence="3 4">CBS 613</strain>
    </source>
</reference>
<dbReference type="EMBL" id="SWFT01000027">
    <property type="protein sequence ID" value="KAA8907044.1"/>
    <property type="molecule type" value="Genomic_DNA"/>
</dbReference>
<gene>
    <name evidence="3" type="ORF">DIURU_000728</name>
</gene>
<keyword evidence="4" id="KW-1185">Reference proteome</keyword>
<dbReference type="AlphaFoldDB" id="A0A642UYK0"/>
<feature type="compositionally biased region" description="Pro residues" evidence="1">
    <location>
        <begin position="99"/>
        <end position="115"/>
    </location>
</feature>
<feature type="region of interest" description="Disordered" evidence="1">
    <location>
        <begin position="1"/>
        <end position="64"/>
    </location>
</feature>
<dbReference type="VEuPathDB" id="FungiDB:DIURU_000728"/>
<feature type="compositionally biased region" description="Low complexity" evidence="1">
    <location>
        <begin position="84"/>
        <end position="98"/>
    </location>
</feature>
<dbReference type="Proteomes" id="UP000449547">
    <property type="component" value="Unassembled WGS sequence"/>
</dbReference>
<dbReference type="RefSeq" id="XP_034014395.1">
    <property type="nucleotide sequence ID" value="XM_034159008.1"/>
</dbReference>
<dbReference type="OrthoDB" id="1751210at2759"/>
<feature type="domain" description="DUF7082" evidence="2">
    <location>
        <begin position="346"/>
        <end position="537"/>
    </location>
</feature>
<dbReference type="Pfam" id="PF23305">
    <property type="entry name" value="DUF7082"/>
    <property type="match status" value="1"/>
</dbReference>
<comment type="caution">
    <text evidence="3">The sequence shown here is derived from an EMBL/GenBank/DDBJ whole genome shotgun (WGS) entry which is preliminary data.</text>
</comment>
<dbReference type="InterPro" id="IPR055509">
    <property type="entry name" value="DUF7082"/>
</dbReference>